<dbReference type="Gene3D" id="3.20.20.80">
    <property type="entry name" value="Glycosidases"/>
    <property type="match status" value="1"/>
</dbReference>
<dbReference type="PANTHER" id="PTHR42732">
    <property type="entry name" value="BETA-GALACTOSIDASE"/>
    <property type="match status" value="1"/>
</dbReference>
<dbReference type="PROSITE" id="PS51257">
    <property type="entry name" value="PROKAR_LIPOPROTEIN"/>
    <property type="match status" value="1"/>
</dbReference>
<dbReference type="SUPFAM" id="SSF49303">
    <property type="entry name" value="beta-Galactosidase/glucuronidase domain"/>
    <property type="match status" value="1"/>
</dbReference>
<evidence type="ECO:0000256" key="2">
    <source>
        <dbReference type="ARBA" id="ARBA00022801"/>
    </source>
</evidence>
<accession>A0ABT7B8I4</accession>
<dbReference type="InterPro" id="IPR013783">
    <property type="entry name" value="Ig-like_fold"/>
</dbReference>
<evidence type="ECO:0000259" key="5">
    <source>
        <dbReference type="Pfam" id="PF02836"/>
    </source>
</evidence>
<dbReference type="InterPro" id="IPR006103">
    <property type="entry name" value="Glyco_hydro_2_cat"/>
</dbReference>
<dbReference type="InterPro" id="IPR006102">
    <property type="entry name" value="Ig-like_GH2"/>
</dbReference>
<comment type="caution">
    <text evidence="6">The sequence shown here is derived from an EMBL/GenBank/DDBJ whole genome shotgun (WGS) entry which is preliminary data.</text>
</comment>
<keyword evidence="3" id="KW-0326">Glycosidase</keyword>
<dbReference type="InterPro" id="IPR051913">
    <property type="entry name" value="GH2_Domain-Containing"/>
</dbReference>
<feature type="domain" description="Glycoside hydrolase family 2 catalytic" evidence="5">
    <location>
        <begin position="429"/>
        <end position="571"/>
    </location>
</feature>
<dbReference type="InterPro" id="IPR008979">
    <property type="entry name" value="Galactose-bd-like_sf"/>
</dbReference>
<name>A0ABT7B8I4_9CYAN</name>
<reference evidence="6 7" key="1">
    <citation type="submission" date="2023-01" db="EMBL/GenBank/DDBJ databases">
        <title>Novel diversity within Roseofilum (Cyanobacteria; Desertifilaceae) from marine benthic mats with descriptions of four novel species.</title>
        <authorList>
            <person name="Wang Y."/>
            <person name="Berthold D.E."/>
            <person name="Hu J."/>
            <person name="Lefler F.W."/>
            <person name="Laughinghouse H.D. IV."/>
        </authorList>
    </citation>
    <scope>NUCLEOTIDE SEQUENCE [LARGE SCALE GENOMIC DNA]</scope>
    <source>
        <strain evidence="6 7">BLCC-M114</strain>
    </source>
</reference>
<keyword evidence="7" id="KW-1185">Reference proteome</keyword>
<feature type="domain" description="Glycoside hydrolase family 2 immunoglobulin-like beta-sandwich" evidence="4">
    <location>
        <begin position="233"/>
        <end position="335"/>
    </location>
</feature>
<dbReference type="Pfam" id="PF02836">
    <property type="entry name" value="Glyco_hydro_2_C"/>
    <property type="match status" value="1"/>
</dbReference>
<proteinExistence type="inferred from homology"/>
<dbReference type="Proteomes" id="UP001235849">
    <property type="component" value="Unassembled WGS sequence"/>
</dbReference>
<dbReference type="SUPFAM" id="SSF49785">
    <property type="entry name" value="Galactose-binding domain-like"/>
    <property type="match status" value="1"/>
</dbReference>
<dbReference type="Gene3D" id="2.60.120.260">
    <property type="entry name" value="Galactose-binding domain-like"/>
    <property type="match status" value="1"/>
</dbReference>
<dbReference type="RefSeq" id="WP_283767789.1">
    <property type="nucleotide sequence ID" value="NZ_JAQOSO010000084.1"/>
</dbReference>
<evidence type="ECO:0000313" key="7">
    <source>
        <dbReference type="Proteomes" id="UP001235849"/>
    </source>
</evidence>
<dbReference type="GO" id="GO:0016787">
    <property type="term" value="F:hydrolase activity"/>
    <property type="evidence" value="ECO:0007669"/>
    <property type="project" value="UniProtKB-KW"/>
</dbReference>
<dbReference type="InterPro" id="IPR017853">
    <property type="entry name" value="GH"/>
</dbReference>
<dbReference type="Pfam" id="PF00703">
    <property type="entry name" value="Glyco_hydro_2"/>
    <property type="match status" value="1"/>
</dbReference>
<dbReference type="PANTHER" id="PTHR42732:SF1">
    <property type="entry name" value="BETA-MANNOSIDASE"/>
    <property type="match status" value="1"/>
</dbReference>
<dbReference type="EMBL" id="JAQOSO010000084">
    <property type="protein sequence ID" value="MDJ1175486.1"/>
    <property type="molecule type" value="Genomic_DNA"/>
</dbReference>
<comment type="similarity">
    <text evidence="1">Belongs to the glycosyl hydrolase 2 family.</text>
</comment>
<evidence type="ECO:0000259" key="4">
    <source>
        <dbReference type="Pfam" id="PF00703"/>
    </source>
</evidence>
<keyword evidence="2 6" id="KW-0378">Hydrolase</keyword>
<dbReference type="InterPro" id="IPR036156">
    <property type="entry name" value="Beta-gal/glucu_dom_sf"/>
</dbReference>
<organism evidence="6 7">
    <name type="scientific">Roseofilum capinflatum BLCC-M114</name>
    <dbReference type="NCBI Taxonomy" id="3022440"/>
    <lineage>
        <taxon>Bacteria</taxon>
        <taxon>Bacillati</taxon>
        <taxon>Cyanobacteriota</taxon>
        <taxon>Cyanophyceae</taxon>
        <taxon>Desertifilales</taxon>
        <taxon>Desertifilaceae</taxon>
        <taxon>Roseofilum</taxon>
        <taxon>Roseofilum capinflatum</taxon>
    </lineage>
</organism>
<dbReference type="SUPFAM" id="SSF51445">
    <property type="entry name" value="(Trans)glycosidases"/>
    <property type="match status" value="1"/>
</dbReference>
<dbReference type="Gene3D" id="2.60.40.10">
    <property type="entry name" value="Immunoglobulins"/>
    <property type="match status" value="1"/>
</dbReference>
<sequence>MKKRLVQFLGLFCIGWITLSCMGDLGYTSAPDGGFSCRTLQVTSYPALTEVPENGDRAQVYLNGVWDFQPAIASTTTPPQSNWGKIRVPGDWRRENAQSVPGVLSRGTGDPWKGFNGETLAQAWYQKQVNIPSGWEGRRILLSLERVSTDASLYINNRPCGEVNWPYGAVDITSMVNPGAENNLSLLVRAIPDRDDKAVIMGPNEIYTTEAKLDSRGLIGEVRLLSIPQGALISDVFVQPSTRKQQIQVDVELTDVRQAGSVEITAKMLDEQGQVEREFTATKPVKAQSVQTLNLVWDWQNPRLWDVEQPNLYTLRLQVKGEGIEDTYDQSFGFREFWIEGKQFYLNGTEIRLRPIYHKDNWQGWAVGIPEAIDRMIEGYQWAGFNIAELWPWNHDERGRWHFRELLSERADLKGFPIIAPALDMTPLGWSKQWKKEEKRKDWEERMERELRRYRNHPSILFWATSPNFLGHGDDQNPRRVGIKNVVGTLGSRESDRRWQERRLMVEAAVEKIKHSDPTRPVMVHQGASVGDIYALNSYLNLMPLQEREEWLSHWSKQGEMPYLVVEFGTPIFTTMMRSRDGVAKAMHSEPWMTEFSAIYLGSKAYELETSAYRDKIRQQFIADQDYQNWHHQPELDFAPAFQELQQLFSRNTWRSWRTFGITGGMIPWQDGHGWEISEKGREWVTRDAFQKGDRGPYLESIPKYFGEYFQPDSYRIYPGGKAILDNNGATLAWIAGGDGAFTAKDHSYRVGEGLQKQIVLVNDDRQMQPFKLNWEVVVEGETVAKGDRAGTLDPATTRFFPVEVALSDTEMIRPNVSWPLQGEIRLKAEIGDRKNQQEDSFQFRIFEGLKPNHSQVALSLYDPVGKTTRILEQLGYDIVPWDGQQTARLVVIGREVLSQDYELPGDLADFVRQGGRVMICSQHPDWLRDRLGWRVAPHISRRVFPVHPNHRAIEGLDAEDLLDWRGNSTLIEAYPNTLQEAGKLSPKGYPWYGWHWGNQGGVSSAAIEKFHYGSWRPILEAEFDLAYTPLMELEYGQGRLIWNQLDWEDHVPLDAAATRLTEAILDYGVTEPLRPKVKNVVFLGSDRQAAQLDDLGLLYQRVDRFSPSADLVILGEGITVQEEALRDYLNRGGRLLVLPRKEGELLGVKVAQVKDFPGSLNVPQWPETQGLSASDLRSRSGYDTWLIQSGGEMAADGLLSRLQVGNGVALFCQIDPEWLLADSQTYLRFTRWRQTRAISEILANLGATFKSDETLFESIQPQKRFGFWTSPHPVYHSDYRMDFELGDDPYRYYRW</sequence>
<gene>
    <name evidence="6" type="ORF">PMG25_15455</name>
</gene>
<evidence type="ECO:0000256" key="3">
    <source>
        <dbReference type="ARBA" id="ARBA00023295"/>
    </source>
</evidence>
<evidence type="ECO:0000313" key="6">
    <source>
        <dbReference type="EMBL" id="MDJ1175486.1"/>
    </source>
</evidence>
<protein>
    <submittedName>
        <fullName evidence="6">Glycoside hydrolase family 2 TIM barrel-domain containing protein</fullName>
    </submittedName>
</protein>
<evidence type="ECO:0000256" key="1">
    <source>
        <dbReference type="ARBA" id="ARBA00007401"/>
    </source>
</evidence>